<reference evidence="1 2" key="1">
    <citation type="journal article" date="2019" name="Commun. Biol.">
        <title>The bagworm genome reveals a unique fibroin gene that provides high tensile strength.</title>
        <authorList>
            <person name="Kono N."/>
            <person name="Nakamura H."/>
            <person name="Ohtoshi R."/>
            <person name="Tomita M."/>
            <person name="Numata K."/>
            <person name="Arakawa K."/>
        </authorList>
    </citation>
    <scope>NUCLEOTIDE SEQUENCE [LARGE SCALE GENOMIC DNA]</scope>
</reference>
<dbReference type="EMBL" id="BGZK01001429">
    <property type="protein sequence ID" value="GBP79756.1"/>
    <property type="molecule type" value="Genomic_DNA"/>
</dbReference>
<gene>
    <name evidence="1" type="ORF">EVAR_56664_1</name>
</gene>
<evidence type="ECO:0000313" key="2">
    <source>
        <dbReference type="Proteomes" id="UP000299102"/>
    </source>
</evidence>
<keyword evidence="2" id="KW-1185">Reference proteome</keyword>
<name>A0A4C1YU12_EUMVA</name>
<dbReference type="Proteomes" id="UP000299102">
    <property type="component" value="Unassembled WGS sequence"/>
</dbReference>
<organism evidence="1 2">
    <name type="scientific">Eumeta variegata</name>
    <name type="common">Bagworm moth</name>
    <name type="synonym">Eumeta japonica</name>
    <dbReference type="NCBI Taxonomy" id="151549"/>
    <lineage>
        <taxon>Eukaryota</taxon>
        <taxon>Metazoa</taxon>
        <taxon>Ecdysozoa</taxon>
        <taxon>Arthropoda</taxon>
        <taxon>Hexapoda</taxon>
        <taxon>Insecta</taxon>
        <taxon>Pterygota</taxon>
        <taxon>Neoptera</taxon>
        <taxon>Endopterygota</taxon>
        <taxon>Lepidoptera</taxon>
        <taxon>Glossata</taxon>
        <taxon>Ditrysia</taxon>
        <taxon>Tineoidea</taxon>
        <taxon>Psychidae</taxon>
        <taxon>Oiketicinae</taxon>
        <taxon>Eumeta</taxon>
    </lineage>
</organism>
<comment type="caution">
    <text evidence="1">The sequence shown here is derived from an EMBL/GenBank/DDBJ whole genome shotgun (WGS) entry which is preliminary data.</text>
</comment>
<evidence type="ECO:0000313" key="1">
    <source>
        <dbReference type="EMBL" id="GBP79756.1"/>
    </source>
</evidence>
<accession>A0A4C1YU12</accession>
<sequence length="101" mass="11704">MSLPLRTSCPYCSGSFKLFIGLCCLHVYIGHIHKGIMPQGSTIISSHHIWWLLMEFQLPNATIQFLQPLQLRQHHKTGNMISESLKNIYEFFGMCPREKEI</sequence>
<dbReference type="AlphaFoldDB" id="A0A4C1YU12"/>
<protein>
    <submittedName>
        <fullName evidence="1">Uncharacterized protein</fullName>
    </submittedName>
</protein>
<proteinExistence type="predicted"/>